<accession>A0A2M8G4S3</accession>
<dbReference type="Gene3D" id="3.40.1350.110">
    <property type="match status" value="1"/>
</dbReference>
<dbReference type="EMBL" id="PFQV01000028">
    <property type="protein sequence ID" value="PJC66482.1"/>
    <property type="molecule type" value="Genomic_DNA"/>
</dbReference>
<evidence type="ECO:0000313" key="2">
    <source>
        <dbReference type="EMBL" id="PJC66482.1"/>
    </source>
</evidence>
<name>A0A2M8G4S3_9BACT</name>
<organism evidence="2 3">
    <name type="scientific">Candidatus Beckwithbacteria bacterium CG_4_9_14_0_2_um_filter_47_11</name>
    <dbReference type="NCBI Taxonomy" id="1974494"/>
    <lineage>
        <taxon>Bacteria</taxon>
        <taxon>Candidatus Beckwithiibacteriota</taxon>
    </lineage>
</organism>
<dbReference type="GO" id="GO:0004530">
    <property type="term" value="F:deoxyribonuclease I activity"/>
    <property type="evidence" value="ECO:0007669"/>
    <property type="project" value="InterPro"/>
</dbReference>
<gene>
    <name evidence="2" type="ORF">CO018_01620</name>
</gene>
<sequence length="233" mass="26601">PKTDWKKPDGADRYLKLFQSQQQGEDNNGRRDNYRQYVEELLAQRNTNSGVTTKPSPEAAAEYVKAIQGEVIFEAKQDVKKGGWFKIPTEIVRKKLGKDTIWDKRIAPRGGNYEKLRGANLASNFPVVDHYDAEAKTVTSLKTLDLRTEFYNDIDGIEYTVGRDINELSEFTGAHWTLKGKPILIERGRHFQDRYLEIAIPTGSATQKQREKLEQLQEFAQSVDVILDIVEAP</sequence>
<protein>
    <recommendedName>
        <fullName evidence="1">CdiA toxin EC869-like domain-containing protein</fullName>
    </recommendedName>
</protein>
<evidence type="ECO:0000313" key="3">
    <source>
        <dbReference type="Proteomes" id="UP000229739"/>
    </source>
</evidence>
<evidence type="ECO:0000259" key="1">
    <source>
        <dbReference type="Pfam" id="PF21111"/>
    </source>
</evidence>
<comment type="caution">
    <text evidence="2">The sequence shown here is derived from an EMBL/GenBank/DDBJ whole genome shotgun (WGS) entry which is preliminary data.</text>
</comment>
<proteinExistence type="predicted"/>
<dbReference type="Proteomes" id="UP000229739">
    <property type="component" value="Unassembled WGS sequence"/>
</dbReference>
<feature type="non-terminal residue" evidence="2">
    <location>
        <position position="1"/>
    </location>
</feature>
<dbReference type="AlphaFoldDB" id="A0A2M8G4S3"/>
<reference evidence="3" key="1">
    <citation type="submission" date="2017-09" db="EMBL/GenBank/DDBJ databases">
        <title>Depth-based differentiation of microbial function through sediment-hosted aquifers and enrichment of novel symbionts in the deep terrestrial subsurface.</title>
        <authorList>
            <person name="Probst A.J."/>
            <person name="Ladd B."/>
            <person name="Jarett J.K."/>
            <person name="Geller-Mcgrath D.E."/>
            <person name="Sieber C.M.K."/>
            <person name="Emerson J.B."/>
            <person name="Anantharaman K."/>
            <person name="Thomas B.C."/>
            <person name="Malmstrom R."/>
            <person name="Stieglmeier M."/>
            <person name="Klingl A."/>
            <person name="Woyke T."/>
            <person name="Ryan C.M."/>
            <person name="Banfield J.F."/>
        </authorList>
    </citation>
    <scope>NUCLEOTIDE SEQUENCE [LARGE SCALE GENOMIC DNA]</scope>
</reference>
<feature type="domain" description="CdiA toxin EC869-like" evidence="1">
    <location>
        <begin position="117"/>
        <end position="227"/>
    </location>
</feature>
<dbReference type="Pfam" id="PF21111">
    <property type="entry name" value="CDI_toxin_EC869_like"/>
    <property type="match status" value="1"/>
</dbReference>
<dbReference type="InterPro" id="IPR033799">
    <property type="entry name" value="CdiA_EC869-like"/>
</dbReference>